<dbReference type="EMBL" id="JBHTHX010000062">
    <property type="protein sequence ID" value="MFD0883685.1"/>
    <property type="molecule type" value="Genomic_DNA"/>
</dbReference>
<name>A0ABW3DLJ8_9ACTN</name>
<evidence type="ECO:0000313" key="2">
    <source>
        <dbReference type="Proteomes" id="UP001597024"/>
    </source>
</evidence>
<sequence length="45" mass="4878">MNLGAADTLAINNALNEICNGVHLDDWDSRPAWESTGSRPSQYCA</sequence>
<comment type="caution">
    <text evidence="1">The sequence shown here is derived from an EMBL/GenBank/DDBJ whole genome shotgun (WGS) entry which is preliminary data.</text>
</comment>
<organism evidence="1 2">
    <name type="scientific">Streptosporangium algeriense</name>
    <dbReference type="NCBI Taxonomy" id="1682748"/>
    <lineage>
        <taxon>Bacteria</taxon>
        <taxon>Bacillati</taxon>
        <taxon>Actinomycetota</taxon>
        <taxon>Actinomycetes</taxon>
        <taxon>Streptosporangiales</taxon>
        <taxon>Streptosporangiaceae</taxon>
        <taxon>Streptosporangium</taxon>
    </lineage>
</organism>
<proteinExistence type="predicted"/>
<keyword evidence="2" id="KW-1185">Reference proteome</keyword>
<dbReference type="Proteomes" id="UP001597024">
    <property type="component" value="Unassembled WGS sequence"/>
</dbReference>
<accession>A0ABW3DLJ8</accession>
<reference evidence="2" key="1">
    <citation type="journal article" date="2019" name="Int. J. Syst. Evol. Microbiol.">
        <title>The Global Catalogue of Microorganisms (GCM) 10K type strain sequencing project: providing services to taxonomists for standard genome sequencing and annotation.</title>
        <authorList>
            <consortium name="The Broad Institute Genomics Platform"/>
            <consortium name="The Broad Institute Genome Sequencing Center for Infectious Disease"/>
            <person name="Wu L."/>
            <person name="Ma J."/>
        </authorList>
    </citation>
    <scope>NUCLEOTIDE SEQUENCE [LARGE SCALE GENOMIC DNA]</scope>
    <source>
        <strain evidence="2">CCUG 62974</strain>
    </source>
</reference>
<protein>
    <submittedName>
        <fullName evidence="1">Uncharacterized protein</fullName>
    </submittedName>
</protein>
<gene>
    <name evidence="1" type="ORF">ACFQ08_03815</name>
</gene>
<evidence type="ECO:0000313" key="1">
    <source>
        <dbReference type="EMBL" id="MFD0883685.1"/>
    </source>
</evidence>